<keyword evidence="2" id="KW-0732">Signal</keyword>
<feature type="region of interest" description="Disordered" evidence="1">
    <location>
        <begin position="98"/>
        <end position="128"/>
    </location>
</feature>
<organism evidence="3 4">
    <name type="scientific">Zalerion maritima</name>
    <dbReference type="NCBI Taxonomy" id="339359"/>
    <lineage>
        <taxon>Eukaryota</taxon>
        <taxon>Fungi</taxon>
        <taxon>Dikarya</taxon>
        <taxon>Ascomycota</taxon>
        <taxon>Pezizomycotina</taxon>
        <taxon>Sordariomycetes</taxon>
        <taxon>Lulworthiomycetidae</taxon>
        <taxon>Lulworthiales</taxon>
        <taxon>Lulworthiaceae</taxon>
        <taxon>Zalerion</taxon>
    </lineage>
</organism>
<evidence type="ECO:0000313" key="4">
    <source>
        <dbReference type="Proteomes" id="UP001201980"/>
    </source>
</evidence>
<keyword evidence="4" id="KW-1185">Reference proteome</keyword>
<reference evidence="3" key="1">
    <citation type="submission" date="2022-07" db="EMBL/GenBank/DDBJ databases">
        <title>Draft genome sequence of Zalerion maritima ATCC 34329, a (micro)plastics degrading marine fungus.</title>
        <authorList>
            <person name="Paco A."/>
            <person name="Goncalves M.F.M."/>
            <person name="Rocha-Santos T.A.P."/>
            <person name="Alves A."/>
        </authorList>
    </citation>
    <scope>NUCLEOTIDE SEQUENCE</scope>
    <source>
        <strain evidence="3">ATCC 34329</strain>
    </source>
</reference>
<sequence>MVPAPSKLLPVLAALPCALAAPSSAYTTQLFTSSWATFPTGWAYGTGTSYSGGPSSWGTGENSDTTSDYDVAAPSGGKLWVEANIRLGDRELDIPESANGHDAAGHTVHCGTTPGGPRDETDGIGASGSMSRGEFHVLACEVDASNGDWRSQFVRFLVDGEERHGVTGSDIGEEEYWTPPLRRTPR</sequence>
<dbReference type="EMBL" id="JAKWBI020000336">
    <property type="protein sequence ID" value="KAJ2896369.1"/>
    <property type="molecule type" value="Genomic_DNA"/>
</dbReference>
<feature type="region of interest" description="Disordered" evidence="1">
    <location>
        <begin position="165"/>
        <end position="186"/>
    </location>
</feature>
<accession>A0AAD5RKG7</accession>
<evidence type="ECO:0000256" key="2">
    <source>
        <dbReference type="SAM" id="SignalP"/>
    </source>
</evidence>
<dbReference type="AlphaFoldDB" id="A0AAD5RKG7"/>
<dbReference type="Gene3D" id="2.60.120.200">
    <property type="match status" value="1"/>
</dbReference>
<comment type="caution">
    <text evidence="3">The sequence shown here is derived from an EMBL/GenBank/DDBJ whole genome shotgun (WGS) entry which is preliminary data.</text>
</comment>
<dbReference type="Proteomes" id="UP001201980">
    <property type="component" value="Unassembled WGS sequence"/>
</dbReference>
<feature type="chain" id="PRO_5042112846" evidence="2">
    <location>
        <begin position="21"/>
        <end position="186"/>
    </location>
</feature>
<protein>
    <submittedName>
        <fullName evidence="3">Glucan endo-1,3-beta-glucosidase A1-like protein</fullName>
    </submittedName>
</protein>
<proteinExistence type="predicted"/>
<name>A0AAD5RKG7_9PEZI</name>
<dbReference type="SUPFAM" id="SSF49899">
    <property type="entry name" value="Concanavalin A-like lectins/glucanases"/>
    <property type="match status" value="1"/>
</dbReference>
<evidence type="ECO:0000313" key="3">
    <source>
        <dbReference type="EMBL" id="KAJ2896369.1"/>
    </source>
</evidence>
<feature type="signal peptide" evidence="2">
    <location>
        <begin position="1"/>
        <end position="20"/>
    </location>
</feature>
<gene>
    <name evidence="3" type="ORF">MKZ38_005594</name>
</gene>
<evidence type="ECO:0000256" key="1">
    <source>
        <dbReference type="SAM" id="MobiDB-lite"/>
    </source>
</evidence>
<dbReference type="InterPro" id="IPR013320">
    <property type="entry name" value="ConA-like_dom_sf"/>
</dbReference>